<comment type="pathway">
    <text evidence="3">Quinol/quinone metabolism; 1,4-dihydroxy-2-naphthoate biosynthesis; 1,4-dihydroxy-2-naphthoate from chorismate: step 3/7.</text>
</comment>
<dbReference type="EMBL" id="JAKNBA010000002">
    <property type="protein sequence ID" value="MDE1240890.1"/>
    <property type="molecule type" value="Genomic_DNA"/>
</dbReference>
<evidence type="ECO:0000256" key="3">
    <source>
        <dbReference type="HAMAP-Rule" id="MF_01660"/>
    </source>
</evidence>
<comment type="caution">
    <text evidence="5">The sequence shown here is derived from an EMBL/GenBank/DDBJ whole genome shotgun (WGS) entry which is preliminary data.</text>
</comment>
<dbReference type="HAMAP" id="MF_01660">
    <property type="entry name" value="MenH"/>
    <property type="match status" value="1"/>
</dbReference>
<dbReference type="GO" id="GO:0070205">
    <property type="term" value="F:2-succinyl-6-hydroxy-2,4-cyclohexadiene-1-carboxylate synthase activity"/>
    <property type="evidence" value="ECO:0007669"/>
    <property type="project" value="UniProtKB-UniRule"/>
</dbReference>
<dbReference type="Gene3D" id="3.40.50.1820">
    <property type="entry name" value="alpha/beta hydrolase"/>
    <property type="match status" value="1"/>
</dbReference>
<dbReference type="InterPro" id="IPR022485">
    <property type="entry name" value="SHCHC_synthase_MenH"/>
</dbReference>
<dbReference type="PANTHER" id="PTHR42916:SF1">
    <property type="entry name" value="PROTEIN PHYLLO, CHLOROPLASTIC"/>
    <property type="match status" value="1"/>
</dbReference>
<comment type="catalytic activity">
    <reaction evidence="3">
        <text>5-enolpyruvoyl-6-hydroxy-2-succinyl-cyclohex-3-ene-1-carboxylate = (1R,6R)-6-hydroxy-2-succinyl-cyclohexa-2,4-diene-1-carboxylate + pyruvate</text>
        <dbReference type="Rhea" id="RHEA:25597"/>
        <dbReference type="ChEBI" id="CHEBI:15361"/>
        <dbReference type="ChEBI" id="CHEBI:58689"/>
        <dbReference type="ChEBI" id="CHEBI:58818"/>
        <dbReference type="EC" id="4.2.99.20"/>
    </reaction>
</comment>
<comment type="function">
    <text evidence="3">Catalyzes a proton abstraction reaction that results in 2,5-elimination of pyruvate from 2-succinyl-5-enolpyruvyl-6-hydroxy-3-cyclohexene-1-carboxylate (SEPHCHC) and the formation of 2-succinyl-6-hydroxy-2,4-cyclohexadiene-1-carboxylate (SHCHC).</text>
</comment>
<keyword evidence="1 3" id="KW-0474">Menaquinone biosynthesis</keyword>
<dbReference type="GO" id="GO:0009234">
    <property type="term" value="P:menaquinone biosynthetic process"/>
    <property type="evidence" value="ECO:0007669"/>
    <property type="project" value="UniProtKB-UniRule"/>
</dbReference>
<comment type="pathway">
    <text evidence="3">Quinol/quinone metabolism; menaquinone biosynthesis.</text>
</comment>
<dbReference type="NCBIfam" id="NF008340">
    <property type="entry name" value="PRK11126.1"/>
    <property type="match status" value="1"/>
</dbReference>
<dbReference type="SUPFAM" id="SSF53474">
    <property type="entry name" value="alpha/beta-Hydrolases"/>
    <property type="match status" value="1"/>
</dbReference>
<evidence type="ECO:0000256" key="1">
    <source>
        <dbReference type="ARBA" id="ARBA00022428"/>
    </source>
</evidence>
<dbReference type="RefSeq" id="WP_274682504.1">
    <property type="nucleotide sequence ID" value="NZ_JAKNBA010000002.1"/>
</dbReference>
<evidence type="ECO:0000256" key="2">
    <source>
        <dbReference type="ARBA" id="ARBA00023239"/>
    </source>
</evidence>
<comment type="similarity">
    <text evidence="3">Belongs to the AB hydrolase superfamily. MenH family.</text>
</comment>
<reference evidence="5" key="1">
    <citation type="submission" date="2022-02" db="EMBL/GenBank/DDBJ databases">
        <title>Emergence and expansion in Europe of a Vibrio aestuarianus clonal complex pathogenic for oysters.</title>
        <authorList>
            <person name="Mesnil A."/>
            <person name="Travers M.-A."/>
        </authorList>
    </citation>
    <scope>NUCLEOTIDE SEQUENCE</scope>
    <source>
        <strain evidence="5">19_064_11T1</strain>
    </source>
</reference>
<dbReference type="Pfam" id="PF00561">
    <property type="entry name" value="Abhydrolase_1"/>
    <property type="match status" value="1"/>
</dbReference>
<evidence type="ECO:0000313" key="6">
    <source>
        <dbReference type="Proteomes" id="UP001140979"/>
    </source>
</evidence>
<proteinExistence type="inferred from homology"/>
<dbReference type="NCBIfam" id="TIGR03695">
    <property type="entry name" value="menH_SHCHC"/>
    <property type="match status" value="1"/>
</dbReference>
<dbReference type="AlphaFoldDB" id="A0A9X4EUE6"/>
<dbReference type="InterPro" id="IPR029058">
    <property type="entry name" value="AB_hydrolase_fold"/>
</dbReference>
<dbReference type="PROSITE" id="PS51257">
    <property type="entry name" value="PROKAR_LIPOPROTEIN"/>
    <property type="match status" value="1"/>
</dbReference>
<dbReference type="InterPro" id="IPR000073">
    <property type="entry name" value="AB_hydrolase_1"/>
</dbReference>
<organism evidence="5 6">
    <name type="scientific">Vibrio aestuarianus</name>
    <dbReference type="NCBI Taxonomy" id="28171"/>
    <lineage>
        <taxon>Bacteria</taxon>
        <taxon>Pseudomonadati</taxon>
        <taxon>Pseudomonadota</taxon>
        <taxon>Gammaproteobacteria</taxon>
        <taxon>Vibrionales</taxon>
        <taxon>Vibrionaceae</taxon>
        <taxon>Vibrio</taxon>
    </lineage>
</organism>
<keyword evidence="2 3" id="KW-0456">Lyase</keyword>
<accession>A0A9X4EUE6</accession>
<gene>
    <name evidence="3 5" type="primary">menH</name>
    <name evidence="5" type="ORF">L9W94_01785</name>
</gene>
<dbReference type="Proteomes" id="UP001140979">
    <property type="component" value="Unassembled WGS sequence"/>
</dbReference>
<evidence type="ECO:0000313" key="5">
    <source>
        <dbReference type="EMBL" id="MDE1240890.1"/>
    </source>
</evidence>
<comment type="subunit">
    <text evidence="3">Monomer.</text>
</comment>
<sequence>MLASRCQQPIAVNNKPVLVFVHGLLGCGEDWLESIHYLAGYHCVTIDLPGHGMSQSNSSGGFEADCNHISNIIHRHITPNAPIVLIGYSLGGRMVMYGVAMQCFNTLNIQAIVIEGGNFGLQNDALRSERLVSDMAWSERFKSEPIEQVLGDWYQQAVFSSLNHEQRQTLITKRSANLGAAVAQTLVSTSLAKQPYLLDKLKSSQIPMCYVCGDNDTKFTRLAKQSGLLYYPVSDAGHNVHQEQPQAFAEIIREFIRRC</sequence>
<dbReference type="PANTHER" id="PTHR42916">
    <property type="entry name" value="2-SUCCINYL-5-ENOLPYRUVYL-6-HYDROXY-3-CYCLOHEXENE-1-CARBOXYLATE SYNTHASE"/>
    <property type="match status" value="1"/>
</dbReference>
<dbReference type="EC" id="4.2.99.20" evidence="3"/>
<name>A0A9X4EUE6_9VIBR</name>
<protein>
    <recommendedName>
        <fullName evidence="3">Putative 2-succinyl-6-hydroxy-2,4-cyclohexadiene-1-carboxylate synthase</fullName>
        <shortName evidence="3">SHCHC synthase</shortName>
        <ecNumber evidence="3">4.2.99.20</ecNumber>
    </recommendedName>
</protein>
<evidence type="ECO:0000259" key="4">
    <source>
        <dbReference type="Pfam" id="PF00561"/>
    </source>
</evidence>
<feature type="domain" description="AB hydrolase-1" evidence="4">
    <location>
        <begin position="16"/>
        <end position="241"/>
    </location>
</feature>